<dbReference type="EMBL" id="JBHLWO010000001">
    <property type="protein sequence ID" value="MFC0316917.1"/>
    <property type="molecule type" value="Genomic_DNA"/>
</dbReference>
<dbReference type="RefSeq" id="WP_377476465.1">
    <property type="nucleotide sequence ID" value="NZ_JBHLWO010000001.1"/>
</dbReference>
<comment type="caution">
    <text evidence="1">The sequence shown here is derived from an EMBL/GenBank/DDBJ whole genome shotgun (WGS) entry which is preliminary data.</text>
</comment>
<evidence type="ECO:0000313" key="2">
    <source>
        <dbReference type="Proteomes" id="UP001589774"/>
    </source>
</evidence>
<keyword evidence="2" id="KW-1185">Reference proteome</keyword>
<proteinExistence type="predicted"/>
<accession>A0ABV6HDG0</accession>
<protein>
    <submittedName>
        <fullName evidence="1">Uncharacterized protein</fullName>
    </submittedName>
</protein>
<evidence type="ECO:0000313" key="1">
    <source>
        <dbReference type="EMBL" id="MFC0316917.1"/>
    </source>
</evidence>
<gene>
    <name evidence="1" type="ORF">ACFFI0_01305</name>
</gene>
<organism evidence="1 2">
    <name type="scientific">Olivibacter oleidegradans</name>
    <dbReference type="NCBI Taxonomy" id="760123"/>
    <lineage>
        <taxon>Bacteria</taxon>
        <taxon>Pseudomonadati</taxon>
        <taxon>Bacteroidota</taxon>
        <taxon>Sphingobacteriia</taxon>
        <taxon>Sphingobacteriales</taxon>
        <taxon>Sphingobacteriaceae</taxon>
        <taxon>Olivibacter</taxon>
    </lineage>
</organism>
<reference evidence="1 2" key="1">
    <citation type="submission" date="2024-09" db="EMBL/GenBank/DDBJ databases">
        <authorList>
            <person name="Sun Q."/>
            <person name="Mori K."/>
        </authorList>
    </citation>
    <scope>NUCLEOTIDE SEQUENCE [LARGE SCALE GENOMIC DNA]</scope>
    <source>
        <strain evidence="1 2">CCM 7765</strain>
    </source>
</reference>
<name>A0ABV6HDG0_9SPHI</name>
<dbReference type="Proteomes" id="UP001589774">
    <property type="component" value="Unassembled WGS sequence"/>
</dbReference>
<dbReference type="PROSITE" id="PS51257">
    <property type="entry name" value="PROKAR_LIPOPROTEIN"/>
    <property type="match status" value="1"/>
</dbReference>
<sequence>MRWSFNFVYFLSPRKKDSKESSGWLTPLQFVAACPFAKGDTPDNGYPFVRLLL</sequence>